<evidence type="ECO:0000256" key="1">
    <source>
        <dbReference type="SAM" id="MobiDB-lite"/>
    </source>
</evidence>
<dbReference type="AlphaFoldDB" id="A0A3B0TKZ6"/>
<evidence type="ECO:0008006" key="4">
    <source>
        <dbReference type="Google" id="ProtNLM"/>
    </source>
</evidence>
<feature type="compositionally biased region" description="Low complexity" evidence="1">
    <location>
        <begin position="388"/>
        <end position="404"/>
    </location>
</feature>
<sequence length="597" mass="64277">MHERDLIREARAALDDLVDLAPKAPKLQSITAGYATLRRAEPPLTRWRPVTIFAVAAVVTLLVVGIASLIGSNVGDSDGVAGPGTSTTTSEESLQGIWVLSTYTFEGATQLIDEATLAVQGQIPAWIEFTGDGVLGYTGCNRIERTSRPVFEGDRLVFGEIIVQAGGCMGETSEPALLDALWSGSDGVELTLTGTTMTWSTDTVVLTFTRREQRPTAVPGTWDSSIGRLDCSPGVYLTRMIPVTGQPPDDLLNALMAVPGVTTVWEGDLFWWGLDGGIIAGGTYVDTDPRVIQLVVCAESFDVLPDADLTGQTLTWVNQLGLVQTSTLVWSERFIELCSVDDADLATLAKRYIAEDAATSVRDDGSLPTVGQTAQTLEMIQRGTCATDRSPTTTTTVITSTDSSGIGDQPEITDDMVSPSWVTVDDEDSGAIIQSVLDGEERPTLSDTIVQTVIENLPSNGWVPYLYRASIAGDTPISETVEVYLGNTDALSVTWYYRWDDTPGCDICEANSVPWDNGWMVWTDADPARGIIQYHAFHPDFPMNATIVFFPDPIEWPEATAEDKPVLRTQPGEAAAVATSILDSLANTIPMPDRAAP</sequence>
<dbReference type="EMBL" id="UOEI01000541">
    <property type="protein sequence ID" value="VAW07696.1"/>
    <property type="molecule type" value="Genomic_DNA"/>
</dbReference>
<protein>
    <recommendedName>
        <fullName evidence="4">META domain-containing protein</fullName>
    </recommendedName>
</protein>
<organism evidence="3">
    <name type="scientific">hydrothermal vent metagenome</name>
    <dbReference type="NCBI Taxonomy" id="652676"/>
    <lineage>
        <taxon>unclassified sequences</taxon>
        <taxon>metagenomes</taxon>
        <taxon>ecological metagenomes</taxon>
    </lineage>
</organism>
<reference evidence="3" key="1">
    <citation type="submission" date="2018-06" db="EMBL/GenBank/DDBJ databases">
        <authorList>
            <person name="Zhirakovskaya E."/>
        </authorList>
    </citation>
    <scope>NUCLEOTIDE SEQUENCE</scope>
</reference>
<feature type="region of interest" description="Disordered" evidence="1">
    <location>
        <begin position="388"/>
        <end position="414"/>
    </location>
</feature>
<accession>A0A3B0TKZ6</accession>
<name>A0A3B0TKZ6_9ZZZZ</name>
<keyword evidence="2" id="KW-0472">Membrane</keyword>
<feature type="transmembrane region" description="Helical" evidence="2">
    <location>
        <begin position="47"/>
        <end position="70"/>
    </location>
</feature>
<gene>
    <name evidence="3" type="ORF">MNBD_ACTINO01-2360</name>
</gene>
<keyword evidence="2" id="KW-1133">Transmembrane helix</keyword>
<evidence type="ECO:0000256" key="2">
    <source>
        <dbReference type="SAM" id="Phobius"/>
    </source>
</evidence>
<keyword evidence="2" id="KW-0812">Transmembrane</keyword>
<evidence type="ECO:0000313" key="3">
    <source>
        <dbReference type="EMBL" id="VAW07696.1"/>
    </source>
</evidence>
<proteinExistence type="predicted"/>